<evidence type="ECO:0000259" key="1">
    <source>
        <dbReference type="Pfam" id="PF00144"/>
    </source>
</evidence>
<dbReference type="PANTHER" id="PTHR46825">
    <property type="entry name" value="D-ALANYL-D-ALANINE-CARBOXYPEPTIDASE/ENDOPEPTIDASE AMPH"/>
    <property type="match status" value="1"/>
</dbReference>
<dbReference type="AlphaFoldDB" id="A0A7Y9LCX7"/>
<dbReference type="Pfam" id="PF00144">
    <property type="entry name" value="Beta-lactamase"/>
    <property type="match status" value="1"/>
</dbReference>
<dbReference type="RefSeq" id="WP_179754653.1">
    <property type="nucleotide sequence ID" value="NZ_JACCBU010000001.1"/>
</dbReference>
<dbReference type="InterPro" id="IPR012338">
    <property type="entry name" value="Beta-lactam/transpept-like"/>
</dbReference>
<protein>
    <submittedName>
        <fullName evidence="3">CubicO group peptidase (Beta-lactamase class C family)</fullName>
    </submittedName>
</protein>
<evidence type="ECO:0000259" key="2">
    <source>
        <dbReference type="Pfam" id="PF24491"/>
    </source>
</evidence>
<keyword evidence="4" id="KW-1185">Reference proteome</keyword>
<feature type="domain" description="DUF7586" evidence="2">
    <location>
        <begin position="348"/>
        <end position="428"/>
    </location>
</feature>
<dbReference type="Proteomes" id="UP000569914">
    <property type="component" value="Unassembled WGS sequence"/>
</dbReference>
<gene>
    <name evidence="3" type="ORF">BKA15_004606</name>
</gene>
<name>A0A7Y9LCX7_9ACTN</name>
<sequence length="446" mass="48360">MFDSELSRRLGRALRLEQSRSRVPSLVAGVVRDGAVAWADAVGTADGRGNGAVGVDRQYRIGSITKTFVAVGVLRLADEGLLDVHDQLDRHLPGTPIGETLIIDLLAQGSGLRAESEGAWWERSPGIGWPTLEPQLVLRPEARGVFHYSNVGYGVLGRLISELRGRPWLDVLTDEILAPLGMARTTARPAPPHADGYAVHPHAELIMVEPEHDADAMGPAGQLWSTVDDLARWAAFLHAGDPAVLSDEARLAMRVPRTVIDVPGQPWASAYGLGLQVFNTDGRRRYGHGGSMPGFQASLRFDDDGDAVIMLANTTAGLSGRLVPELFDLVAEHAPKDPPVWVADAGQRELVELTGTWYWGPAPFELRTAADGWLELSPYGNGRGSRFRPAGPDTWVGLDEYYLGETLRAIRVDGRVSHWDLASFRLTRTPYDPAADLPGGITGTWS</sequence>
<evidence type="ECO:0000313" key="4">
    <source>
        <dbReference type="Proteomes" id="UP000569914"/>
    </source>
</evidence>
<accession>A0A7Y9LCX7</accession>
<dbReference type="Gene3D" id="3.40.710.10">
    <property type="entry name" value="DD-peptidase/beta-lactamase superfamily"/>
    <property type="match status" value="1"/>
</dbReference>
<reference evidence="3 4" key="1">
    <citation type="submission" date="2020-07" db="EMBL/GenBank/DDBJ databases">
        <title>Sequencing the genomes of 1000 actinobacteria strains.</title>
        <authorList>
            <person name="Klenk H.-P."/>
        </authorList>
    </citation>
    <scope>NUCLEOTIDE SEQUENCE [LARGE SCALE GENOMIC DNA]</scope>
    <source>
        <strain evidence="3 4">DSM 22083</strain>
    </source>
</reference>
<organism evidence="3 4">
    <name type="scientific">Microlunatus parietis</name>
    <dbReference type="NCBI Taxonomy" id="682979"/>
    <lineage>
        <taxon>Bacteria</taxon>
        <taxon>Bacillati</taxon>
        <taxon>Actinomycetota</taxon>
        <taxon>Actinomycetes</taxon>
        <taxon>Propionibacteriales</taxon>
        <taxon>Propionibacteriaceae</taxon>
        <taxon>Microlunatus</taxon>
    </lineage>
</organism>
<dbReference type="EMBL" id="JACCBU010000001">
    <property type="protein sequence ID" value="NYE73277.1"/>
    <property type="molecule type" value="Genomic_DNA"/>
</dbReference>
<evidence type="ECO:0000313" key="3">
    <source>
        <dbReference type="EMBL" id="NYE73277.1"/>
    </source>
</evidence>
<dbReference type="InterPro" id="IPR001466">
    <property type="entry name" value="Beta-lactam-related"/>
</dbReference>
<dbReference type="SUPFAM" id="SSF56601">
    <property type="entry name" value="beta-lactamase/transpeptidase-like"/>
    <property type="match status" value="1"/>
</dbReference>
<dbReference type="PANTHER" id="PTHR46825:SF7">
    <property type="entry name" value="D-ALANYL-D-ALANINE CARBOXYPEPTIDASE"/>
    <property type="match status" value="1"/>
</dbReference>
<comment type="caution">
    <text evidence="3">The sequence shown here is derived from an EMBL/GenBank/DDBJ whole genome shotgun (WGS) entry which is preliminary data.</text>
</comment>
<feature type="domain" description="Beta-lactamase-related" evidence="1">
    <location>
        <begin position="18"/>
        <end position="316"/>
    </location>
</feature>
<dbReference type="InterPro" id="IPR050491">
    <property type="entry name" value="AmpC-like"/>
</dbReference>
<proteinExistence type="predicted"/>
<dbReference type="Pfam" id="PF24491">
    <property type="entry name" value="DUF7586"/>
    <property type="match status" value="1"/>
</dbReference>
<dbReference type="InterPro" id="IPR056008">
    <property type="entry name" value="DUF7586"/>
</dbReference>